<dbReference type="Proteomes" id="UP000186141">
    <property type="component" value="Unassembled WGS sequence"/>
</dbReference>
<feature type="binding site" evidence="6">
    <location>
        <position position="287"/>
    </location>
    <ligand>
        <name>S-adenosyl-L-methionine</name>
        <dbReference type="ChEBI" id="CHEBI:59789"/>
    </ligand>
</feature>
<feature type="binding site" evidence="6">
    <location>
        <begin position="240"/>
        <end position="246"/>
    </location>
    <ligand>
        <name>S-adenosyl-L-methionine</name>
        <dbReference type="ChEBI" id="CHEBI:59789"/>
    </ligand>
</feature>
<dbReference type="CDD" id="cd02440">
    <property type="entry name" value="AdoMet_MTases"/>
    <property type="match status" value="1"/>
</dbReference>
<evidence type="ECO:0000256" key="4">
    <source>
        <dbReference type="ARBA" id="ARBA00022691"/>
    </source>
</evidence>
<sequence length="423" mass="44616">MSEGLAARRAAVALLLEATGSGRLLSDILADPTGPLAGLNGPDRARAQRLTLATLRRIQPADATIAPHIRRTPAPLVLAVLRLAVAELAERPQDAHGIVSEAVTLVRSDPKSTQASGFVNAVLRRISAAPVTLETQRLPVWLRRPLVQRFGKATVKAIEAAHLAGPMLDLTVRHSADTALWADRLGAEVLPGGSLRLAPGVQVTALPGYETGEWWVQDAAAAIPARVLAVQPGESVLDMCAAPGGKTLQLAAAGARVVALDASGARMERVRENLARTGLQAELVVADALEWQGATGFDAILLDAPCSATGTIRRHPELPFVKDPADLPGLVALQSALIDRAIALLRPGGRLVYCTCSLLPDEGENQMAAALDRHPQMARDQKAVAGWPGNWDAKGGGLRIRPDHWAERGGLDGFFIGAMRKSA</sequence>
<gene>
    <name evidence="8" type="ORF">SAMN05421774_10638</name>
</gene>
<feature type="domain" description="SAM-dependent MTase RsmB/NOP-type" evidence="7">
    <location>
        <begin position="130"/>
        <end position="422"/>
    </location>
</feature>
<evidence type="ECO:0000256" key="1">
    <source>
        <dbReference type="ARBA" id="ARBA00007494"/>
    </source>
</evidence>
<feature type="active site" description="Nucleophile" evidence="6">
    <location>
        <position position="356"/>
    </location>
</feature>
<dbReference type="GO" id="GO:0008173">
    <property type="term" value="F:RNA methyltransferase activity"/>
    <property type="evidence" value="ECO:0007669"/>
    <property type="project" value="InterPro"/>
</dbReference>
<dbReference type="RefSeq" id="WP_268235103.1">
    <property type="nucleotide sequence ID" value="NZ_BMEH01000006.1"/>
</dbReference>
<keyword evidence="5 6" id="KW-0694">RNA-binding</keyword>
<dbReference type="PROSITE" id="PS51686">
    <property type="entry name" value="SAM_MT_RSMB_NOP"/>
    <property type="match status" value="1"/>
</dbReference>
<dbReference type="STRING" id="1086013.SAMN05421774_10638"/>
<keyword evidence="2 6" id="KW-0489">Methyltransferase</keyword>
<dbReference type="Pfam" id="PF01189">
    <property type="entry name" value="Methyltr_RsmB-F"/>
    <property type="match status" value="1"/>
</dbReference>
<dbReference type="SUPFAM" id="SSF48013">
    <property type="entry name" value="NusB-like"/>
    <property type="match status" value="1"/>
</dbReference>
<dbReference type="GO" id="GO:0006355">
    <property type="term" value="P:regulation of DNA-templated transcription"/>
    <property type="evidence" value="ECO:0007669"/>
    <property type="project" value="InterPro"/>
</dbReference>
<protein>
    <submittedName>
        <fullName evidence="8">16S rRNA (Cytosine967-C5)-methyltransferase</fullName>
    </submittedName>
</protein>
<dbReference type="InterPro" id="IPR006027">
    <property type="entry name" value="NusB_RsmB_TIM44"/>
</dbReference>
<dbReference type="PRINTS" id="PR02008">
    <property type="entry name" value="RCMTFAMILY"/>
</dbReference>
<evidence type="ECO:0000256" key="3">
    <source>
        <dbReference type="ARBA" id="ARBA00022679"/>
    </source>
</evidence>
<dbReference type="InterPro" id="IPR001678">
    <property type="entry name" value="MeTrfase_RsmB-F_NOP2_dom"/>
</dbReference>
<dbReference type="PROSITE" id="PS01153">
    <property type="entry name" value="NOL1_NOP2_SUN"/>
    <property type="match status" value="1"/>
</dbReference>
<dbReference type="InterPro" id="IPR029063">
    <property type="entry name" value="SAM-dependent_MTases_sf"/>
</dbReference>
<keyword evidence="4 6" id="KW-0949">S-adenosyl-L-methionine</keyword>
<dbReference type="Pfam" id="PF01029">
    <property type="entry name" value="NusB"/>
    <property type="match status" value="1"/>
</dbReference>
<dbReference type="InterPro" id="IPR035926">
    <property type="entry name" value="NusB-like_sf"/>
</dbReference>
<dbReference type="AlphaFoldDB" id="A0A1N7PQ96"/>
<reference evidence="8 9" key="1">
    <citation type="submission" date="2017-01" db="EMBL/GenBank/DDBJ databases">
        <authorList>
            <person name="Mah S.A."/>
            <person name="Swanson W.J."/>
            <person name="Moy G.W."/>
            <person name="Vacquier V.D."/>
        </authorList>
    </citation>
    <scope>NUCLEOTIDE SEQUENCE [LARGE SCALE GENOMIC DNA]</scope>
    <source>
        <strain evidence="8 9">DSM 26375</strain>
    </source>
</reference>
<dbReference type="SUPFAM" id="SSF53335">
    <property type="entry name" value="S-adenosyl-L-methionine-dependent methyltransferases"/>
    <property type="match status" value="1"/>
</dbReference>
<feature type="binding site" evidence="6">
    <location>
        <position position="261"/>
    </location>
    <ligand>
        <name>S-adenosyl-L-methionine</name>
        <dbReference type="ChEBI" id="CHEBI:59789"/>
    </ligand>
</feature>
<evidence type="ECO:0000256" key="6">
    <source>
        <dbReference type="PROSITE-ProRule" id="PRU01023"/>
    </source>
</evidence>
<accession>A0A1N7PQ96</accession>
<evidence type="ECO:0000256" key="2">
    <source>
        <dbReference type="ARBA" id="ARBA00022603"/>
    </source>
</evidence>
<feature type="binding site" evidence="6">
    <location>
        <position position="303"/>
    </location>
    <ligand>
        <name>S-adenosyl-L-methionine</name>
        <dbReference type="ChEBI" id="CHEBI:59789"/>
    </ligand>
</feature>
<keyword evidence="3 6" id="KW-0808">Transferase</keyword>
<comment type="similarity">
    <text evidence="1 6">Belongs to the class I-like SAM-binding methyltransferase superfamily. RsmB/NOP family.</text>
</comment>
<evidence type="ECO:0000259" key="7">
    <source>
        <dbReference type="PROSITE" id="PS51686"/>
    </source>
</evidence>
<dbReference type="InterPro" id="IPR049560">
    <property type="entry name" value="MeTrfase_RsmB-F_NOP2_cat"/>
</dbReference>
<dbReference type="PANTHER" id="PTHR22807">
    <property type="entry name" value="NOP2 YEAST -RELATED NOL1/NOP2/FMU SUN DOMAIN-CONTAINING"/>
    <property type="match status" value="1"/>
</dbReference>
<evidence type="ECO:0000256" key="5">
    <source>
        <dbReference type="ARBA" id="ARBA00022884"/>
    </source>
</evidence>
<keyword evidence="9" id="KW-1185">Reference proteome</keyword>
<proteinExistence type="inferred from homology"/>
<dbReference type="PANTHER" id="PTHR22807:SF61">
    <property type="entry name" value="NOL1_NOP2_SUN FAMILY PROTEIN _ ANTITERMINATION NUSB DOMAIN-CONTAINING PROTEIN"/>
    <property type="match status" value="1"/>
</dbReference>
<dbReference type="GO" id="GO:0003723">
    <property type="term" value="F:RNA binding"/>
    <property type="evidence" value="ECO:0007669"/>
    <property type="project" value="UniProtKB-UniRule"/>
</dbReference>
<dbReference type="InterPro" id="IPR023267">
    <property type="entry name" value="RCMT"/>
</dbReference>
<dbReference type="Gene3D" id="3.40.50.150">
    <property type="entry name" value="Vaccinia Virus protein VP39"/>
    <property type="match status" value="1"/>
</dbReference>
<evidence type="ECO:0000313" key="9">
    <source>
        <dbReference type="Proteomes" id="UP000186141"/>
    </source>
</evidence>
<evidence type="ECO:0000313" key="8">
    <source>
        <dbReference type="EMBL" id="SIT12715.1"/>
    </source>
</evidence>
<organism evidence="8 9">
    <name type="scientific">Gemmobacter megaterium</name>
    <dbReference type="NCBI Taxonomy" id="1086013"/>
    <lineage>
        <taxon>Bacteria</taxon>
        <taxon>Pseudomonadati</taxon>
        <taxon>Pseudomonadota</taxon>
        <taxon>Alphaproteobacteria</taxon>
        <taxon>Rhodobacterales</taxon>
        <taxon>Paracoccaceae</taxon>
        <taxon>Gemmobacter</taxon>
    </lineage>
</organism>
<dbReference type="GO" id="GO:0001510">
    <property type="term" value="P:RNA methylation"/>
    <property type="evidence" value="ECO:0007669"/>
    <property type="project" value="InterPro"/>
</dbReference>
<name>A0A1N7PQ96_9RHOB</name>
<dbReference type="InterPro" id="IPR018314">
    <property type="entry name" value="RsmB/NOL1/NOP2-like_CS"/>
</dbReference>
<dbReference type="Gene3D" id="1.10.940.10">
    <property type="entry name" value="NusB-like"/>
    <property type="match status" value="1"/>
</dbReference>
<dbReference type="EMBL" id="FTOT01000006">
    <property type="protein sequence ID" value="SIT12715.1"/>
    <property type="molecule type" value="Genomic_DNA"/>
</dbReference>